<name>A0ABS4FD65_9BACL</name>
<organism evidence="2 3">
    <name type="scientific">Paenibacillus lactis</name>
    <dbReference type="NCBI Taxonomy" id="228574"/>
    <lineage>
        <taxon>Bacteria</taxon>
        <taxon>Bacillati</taxon>
        <taxon>Bacillota</taxon>
        <taxon>Bacilli</taxon>
        <taxon>Bacillales</taxon>
        <taxon>Paenibacillaceae</taxon>
        <taxon>Paenibacillus</taxon>
    </lineage>
</organism>
<keyword evidence="2" id="KW-0282">Flagellum</keyword>
<dbReference type="EMBL" id="JAGGKI010000008">
    <property type="protein sequence ID" value="MBP1894199.1"/>
    <property type="molecule type" value="Genomic_DNA"/>
</dbReference>
<evidence type="ECO:0000256" key="1">
    <source>
        <dbReference type="SAM" id="SignalP"/>
    </source>
</evidence>
<evidence type="ECO:0000313" key="3">
    <source>
        <dbReference type="Proteomes" id="UP000706926"/>
    </source>
</evidence>
<feature type="signal peptide" evidence="1">
    <location>
        <begin position="1"/>
        <end position="28"/>
    </location>
</feature>
<dbReference type="GeneID" id="95405249"/>
<proteinExistence type="predicted"/>
<dbReference type="RefSeq" id="WP_210095007.1">
    <property type="nucleotide sequence ID" value="NZ_BOSA01000002.1"/>
</dbReference>
<gene>
    <name evidence="2" type="ORF">J2Z18_003302</name>
</gene>
<reference evidence="2 3" key="1">
    <citation type="submission" date="2021-03" db="EMBL/GenBank/DDBJ databases">
        <title>Genomic Encyclopedia of Type Strains, Phase IV (KMG-IV): sequencing the most valuable type-strain genomes for metagenomic binning, comparative biology and taxonomic classification.</title>
        <authorList>
            <person name="Goeker M."/>
        </authorList>
    </citation>
    <scope>NUCLEOTIDE SEQUENCE [LARGE SCALE GENOMIC DNA]</scope>
    <source>
        <strain evidence="2 3">DSM 15596</strain>
    </source>
</reference>
<dbReference type="Proteomes" id="UP000706926">
    <property type="component" value="Unassembled WGS sequence"/>
</dbReference>
<sequence>MKKKTIIKTIIALVAVFSVVAMSTAAFAATSAPIGSKNNPDKLMATTREESKRTYKEVYENTPFIIDSRTGKHVEKPDIDF</sequence>
<keyword evidence="2" id="KW-0969">Cilium</keyword>
<comment type="caution">
    <text evidence="2">The sequence shown here is derived from an EMBL/GenBank/DDBJ whole genome shotgun (WGS) entry which is preliminary data.</text>
</comment>
<feature type="chain" id="PRO_5046503285" evidence="1">
    <location>
        <begin position="29"/>
        <end position="81"/>
    </location>
</feature>
<keyword evidence="1" id="KW-0732">Signal</keyword>
<keyword evidence="3" id="KW-1185">Reference proteome</keyword>
<accession>A0ABS4FD65</accession>
<evidence type="ECO:0000313" key="2">
    <source>
        <dbReference type="EMBL" id="MBP1894199.1"/>
    </source>
</evidence>
<keyword evidence="2" id="KW-0966">Cell projection</keyword>
<protein>
    <submittedName>
        <fullName evidence="2">Flagellar basal body-associated protein FliL</fullName>
    </submittedName>
</protein>